<dbReference type="InterPro" id="IPR011008">
    <property type="entry name" value="Dimeric_a/b-barrel"/>
</dbReference>
<keyword evidence="2" id="KW-1185">Reference proteome</keyword>
<evidence type="ECO:0000313" key="2">
    <source>
        <dbReference type="Proteomes" id="UP000464053"/>
    </source>
</evidence>
<reference evidence="1 2" key="1">
    <citation type="submission" date="2018-03" db="EMBL/GenBank/DDBJ databases">
        <title>Pantoea intestinalis SRCM103226 isolated form the mealworm.</title>
        <authorList>
            <person name="Jeong D.-Y."/>
            <person name="Kim J.W."/>
        </authorList>
    </citation>
    <scope>NUCLEOTIDE SEQUENCE [LARGE SCALE GENOMIC DNA]</scope>
    <source>
        <strain evidence="1 2">SRCM103226</strain>
    </source>
</reference>
<organism evidence="1 2">
    <name type="scientific">Mixta intestinalis</name>
    <dbReference type="NCBI Taxonomy" id="1615494"/>
    <lineage>
        <taxon>Bacteria</taxon>
        <taxon>Pseudomonadati</taxon>
        <taxon>Pseudomonadota</taxon>
        <taxon>Gammaproteobacteria</taxon>
        <taxon>Enterobacterales</taxon>
        <taxon>Erwiniaceae</taxon>
        <taxon>Mixta</taxon>
    </lineage>
</organism>
<dbReference type="RefSeq" id="WP_160620162.1">
    <property type="nucleotide sequence ID" value="NZ_CP028271.1"/>
</dbReference>
<dbReference type="SUPFAM" id="SSF54909">
    <property type="entry name" value="Dimeric alpha+beta barrel"/>
    <property type="match status" value="1"/>
</dbReference>
<evidence type="ECO:0008006" key="3">
    <source>
        <dbReference type="Google" id="ProtNLM"/>
    </source>
</evidence>
<proteinExistence type="predicted"/>
<evidence type="ECO:0000313" key="1">
    <source>
        <dbReference type="EMBL" id="QHM70209.1"/>
    </source>
</evidence>
<accession>A0A6P1PWL7</accession>
<dbReference type="EMBL" id="CP028271">
    <property type="protein sequence ID" value="QHM70209.1"/>
    <property type="molecule type" value="Genomic_DNA"/>
</dbReference>
<dbReference type="Proteomes" id="UP000464053">
    <property type="component" value="Chromosome"/>
</dbReference>
<dbReference type="Gene3D" id="3.30.70.100">
    <property type="match status" value="1"/>
</dbReference>
<dbReference type="OrthoDB" id="6064772at2"/>
<gene>
    <name evidence="1" type="ORF">C7M51_00470</name>
</gene>
<dbReference type="KEGG" id="mint:C7M51_00470"/>
<sequence>MFMSSFIFEKNEYDDEFYALDKKIEDYATSLPGFIGMESYHDVAGGRYINNYYWETREAMENLITNLDHKKAKESKKPWIAGYQTVIAEIIGAHNKNLVHPLSPYHIAYEIKSKNDIEH</sequence>
<name>A0A6P1PWL7_9GAMM</name>
<protein>
    <recommendedName>
        <fullName evidence="3">ABM domain-containing protein</fullName>
    </recommendedName>
</protein>
<dbReference type="AlphaFoldDB" id="A0A6P1PWL7"/>